<feature type="binding site" evidence="13">
    <location>
        <position position="72"/>
    </location>
    <ligand>
        <name>Ca(2+)</name>
        <dbReference type="ChEBI" id="CHEBI:29108"/>
        <label>1</label>
    </ligand>
</feature>
<feature type="binding site" evidence="12">
    <location>
        <position position="173"/>
    </location>
    <ligand>
        <name>substrate</name>
    </ligand>
</feature>
<keyword evidence="3 16" id="KW-0575">Peroxidase</keyword>
<evidence type="ECO:0000256" key="1">
    <source>
        <dbReference type="ARBA" id="ARBA00000189"/>
    </source>
</evidence>
<dbReference type="GO" id="GO:0005576">
    <property type="term" value="C:extracellular region"/>
    <property type="evidence" value="ECO:0007669"/>
    <property type="project" value="UniProtKB-SubCell"/>
</dbReference>
<evidence type="ECO:0000256" key="2">
    <source>
        <dbReference type="ARBA" id="ARBA00012313"/>
    </source>
</evidence>
<evidence type="ECO:0000256" key="5">
    <source>
        <dbReference type="ARBA" id="ARBA00022723"/>
    </source>
</evidence>
<evidence type="ECO:0000256" key="14">
    <source>
        <dbReference type="PIRSR" id="PIRSR600823-4"/>
    </source>
</evidence>
<comment type="cofactor">
    <cofactor evidence="13 16">
        <name>Ca(2+)</name>
        <dbReference type="ChEBI" id="CHEBI:29108"/>
    </cofactor>
    <text evidence="13 16">Binds 2 calcium ions per subunit.</text>
</comment>
<dbReference type="PRINTS" id="PR00461">
    <property type="entry name" value="PLPEROXIDASE"/>
</dbReference>
<keyword evidence="10" id="KW-0325">Glycoprotein</keyword>
<organism evidence="18 19">
    <name type="scientific">Solanum pinnatisectum</name>
    <name type="common">tansyleaf nightshade</name>
    <dbReference type="NCBI Taxonomy" id="50273"/>
    <lineage>
        <taxon>Eukaryota</taxon>
        <taxon>Viridiplantae</taxon>
        <taxon>Streptophyta</taxon>
        <taxon>Embryophyta</taxon>
        <taxon>Tracheophyta</taxon>
        <taxon>Spermatophyta</taxon>
        <taxon>Magnoliopsida</taxon>
        <taxon>eudicotyledons</taxon>
        <taxon>Gunneridae</taxon>
        <taxon>Pentapetalae</taxon>
        <taxon>asterids</taxon>
        <taxon>lamiids</taxon>
        <taxon>Solanales</taxon>
        <taxon>Solanaceae</taxon>
        <taxon>Solanoideae</taxon>
        <taxon>Solaneae</taxon>
        <taxon>Solanum</taxon>
    </lineage>
</organism>
<gene>
    <name evidence="18" type="ORF">R3W88_032343</name>
</gene>
<evidence type="ECO:0000256" key="8">
    <source>
        <dbReference type="ARBA" id="ARBA00023004"/>
    </source>
</evidence>
<dbReference type="PROSITE" id="PS00436">
    <property type="entry name" value="PEROXIDASE_2"/>
    <property type="match status" value="1"/>
</dbReference>
<comment type="catalytic activity">
    <reaction evidence="1 16">
        <text>2 a phenolic donor + H2O2 = 2 a phenolic radical donor + 2 H2O</text>
        <dbReference type="Rhea" id="RHEA:56136"/>
        <dbReference type="ChEBI" id="CHEBI:15377"/>
        <dbReference type="ChEBI" id="CHEBI:16240"/>
        <dbReference type="ChEBI" id="CHEBI:139520"/>
        <dbReference type="ChEBI" id="CHEBI:139521"/>
        <dbReference type="EC" id="1.11.1.7"/>
    </reaction>
</comment>
<comment type="caution">
    <text evidence="18">The sequence shown here is derived from an EMBL/GenBank/DDBJ whole genome shotgun (WGS) entry which is preliminary data.</text>
</comment>
<dbReference type="InterPro" id="IPR002016">
    <property type="entry name" value="Haem_peroxidase"/>
</dbReference>
<feature type="disulfide bond" evidence="15">
    <location>
        <begin position="118"/>
        <end position="317"/>
    </location>
</feature>
<feature type="binding site" evidence="13">
    <location>
        <position position="68"/>
    </location>
    <ligand>
        <name>Ca(2+)</name>
        <dbReference type="ChEBI" id="CHEBI:29108"/>
        <label>1</label>
    </ligand>
</feature>
<evidence type="ECO:0000256" key="12">
    <source>
        <dbReference type="PIRSR" id="PIRSR600823-2"/>
    </source>
</evidence>
<dbReference type="SUPFAM" id="SSF48113">
    <property type="entry name" value="Heme-dependent peroxidases"/>
    <property type="match status" value="1"/>
</dbReference>
<evidence type="ECO:0000256" key="3">
    <source>
        <dbReference type="ARBA" id="ARBA00022559"/>
    </source>
</evidence>
<keyword evidence="16" id="KW-0964">Secreted</keyword>
<name>A0AAV9LNX4_9SOLN</name>
<evidence type="ECO:0000313" key="18">
    <source>
        <dbReference type="EMBL" id="KAK4727426.1"/>
    </source>
</evidence>
<feature type="disulfide bond" evidence="15">
    <location>
        <begin position="197"/>
        <end position="228"/>
    </location>
</feature>
<dbReference type="InterPro" id="IPR033905">
    <property type="entry name" value="Secretory_peroxidase"/>
</dbReference>
<feature type="disulfide bond" evidence="15">
    <location>
        <begin position="33"/>
        <end position="112"/>
    </location>
</feature>
<feature type="domain" description="Plant heme peroxidase family profile" evidence="17">
    <location>
        <begin position="23"/>
        <end position="321"/>
    </location>
</feature>
<feature type="signal peptide" evidence="16">
    <location>
        <begin position="1"/>
        <end position="23"/>
    </location>
</feature>
<dbReference type="Proteomes" id="UP001311915">
    <property type="component" value="Unassembled WGS sequence"/>
</dbReference>
<feature type="binding site" evidence="13">
    <location>
        <position position="70"/>
    </location>
    <ligand>
        <name>Ca(2+)</name>
        <dbReference type="ChEBI" id="CHEBI:29108"/>
        <label>1</label>
    </ligand>
</feature>
<dbReference type="InterPro" id="IPR010255">
    <property type="entry name" value="Haem_peroxidase_sf"/>
</dbReference>
<dbReference type="GO" id="GO:0006979">
    <property type="term" value="P:response to oxidative stress"/>
    <property type="evidence" value="ECO:0007669"/>
    <property type="project" value="UniProtKB-UniRule"/>
</dbReference>
<keyword evidence="6 13" id="KW-0106">Calcium</keyword>
<accession>A0AAV9LNX4</accession>
<feature type="binding site" evidence="13">
    <location>
        <position position="248"/>
    </location>
    <ligand>
        <name>Ca(2+)</name>
        <dbReference type="ChEBI" id="CHEBI:29108"/>
        <label>2</label>
    </ligand>
</feature>
<dbReference type="Gene3D" id="1.10.420.10">
    <property type="entry name" value="Peroxidase, domain 2"/>
    <property type="match status" value="1"/>
</dbReference>
<comment type="function">
    <text evidence="16">Removal of H(2)O(2), oxidation of toxic reductants, biosynthesis and degradation of lignin, suberization, auxin catabolism, response to environmental stresses such as wounding, pathogen attack and oxidative stress.</text>
</comment>
<feature type="binding site" evidence="13">
    <location>
        <position position="65"/>
    </location>
    <ligand>
        <name>Ca(2+)</name>
        <dbReference type="ChEBI" id="CHEBI:29108"/>
        <label>1</label>
    </ligand>
</feature>
<protein>
    <recommendedName>
        <fullName evidence="2 16">Peroxidase</fullName>
        <ecNumber evidence="2 16">1.11.1.7</ecNumber>
    </recommendedName>
</protein>
<feature type="disulfide bond" evidence="15">
    <location>
        <begin position="66"/>
        <end position="71"/>
    </location>
</feature>
<dbReference type="GO" id="GO:0042744">
    <property type="term" value="P:hydrogen peroxide catabolic process"/>
    <property type="evidence" value="ECO:0007669"/>
    <property type="project" value="UniProtKB-KW"/>
</dbReference>
<comment type="subcellular location">
    <subcellularLocation>
        <location evidence="16">Secreted</location>
    </subcellularLocation>
</comment>
<proteinExistence type="inferred from homology"/>
<dbReference type="GO" id="GO:0140825">
    <property type="term" value="F:lactoperoxidase activity"/>
    <property type="evidence" value="ECO:0007669"/>
    <property type="project" value="UniProtKB-EC"/>
</dbReference>
<feature type="active site" description="Proton acceptor" evidence="11">
    <location>
        <position position="64"/>
    </location>
</feature>
<dbReference type="GO" id="GO:0046872">
    <property type="term" value="F:metal ion binding"/>
    <property type="evidence" value="ECO:0007669"/>
    <property type="project" value="UniProtKB-UniRule"/>
</dbReference>
<comment type="similarity">
    <text evidence="16">Belongs to the peroxidase family. Classical plant (class III) peroxidase subfamily.</text>
</comment>
<feature type="binding site" evidence="13">
    <location>
        <position position="240"/>
    </location>
    <ligand>
        <name>Ca(2+)</name>
        <dbReference type="ChEBI" id="CHEBI:29108"/>
        <label>2</label>
    </ligand>
</feature>
<feature type="site" description="Transition state stabilizer" evidence="14">
    <location>
        <position position="60"/>
    </location>
</feature>
<evidence type="ECO:0000256" key="9">
    <source>
        <dbReference type="ARBA" id="ARBA00023157"/>
    </source>
</evidence>
<evidence type="ECO:0000256" key="6">
    <source>
        <dbReference type="ARBA" id="ARBA00022837"/>
    </source>
</evidence>
<evidence type="ECO:0000256" key="15">
    <source>
        <dbReference type="PIRSR" id="PIRSR600823-5"/>
    </source>
</evidence>
<feature type="binding site" evidence="13">
    <location>
        <position position="74"/>
    </location>
    <ligand>
        <name>Ca(2+)</name>
        <dbReference type="ChEBI" id="CHEBI:29108"/>
        <label>1</label>
    </ligand>
</feature>
<dbReference type="InterPro" id="IPR019794">
    <property type="entry name" value="Peroxidases_AS"/>
</dbReference>
<keyword evidence="8 16" id="KW-0408">Iron</keyword>
<keyword evidence="5 13" id="KW-0479">Metal-binding</keyword>
<evidence type="ECO:0000256" key="4">
    <source>
        <dbReference type="ARBA" id="ARBA00022617"/>
    </source>
</evidence>
<dbReference type="AlphaFoldDB" id="A0AAV9LNX4"/>
<comment type="cofactor">
    <cofactor evidence="16">
        <name>heme b</name>
        <dbReference type="ChEBI" id="CHEBI:60344"/>
    </cofactor>
    <text evidence="16">Binds 1 heme b (iron(II)-protoporphyrin IX) group per subunit.</text>
</comment>
<dbReference type="FunFam" id="1.10.520.10:FF:000001">
    <property type="entry name" value="Peroxidase"/>
    <property type="match status" value="1"/>
</dbReference>
<keyword evidence="16" id="KW-0732">Signal</keyword>
<dbReference type="InterPro" id="IPR000823">
    <property type="entry name" value="Peroxidase_pln"/>
</dbReference>
<dbReference type="Gene3D" id="1.10.520.10">
    <property type="match status" value="1"/>
</dbReference>
<feature type="chain" id="PRO_5043096494" description="Peroxidase" evidence="16">
    <location>
        <begin position="24"/>
        <end position="321"/>
    </location>
</feature>
<dbReference type="PROSITE" id="PS50873">
    <property type="entry name" value="PEROXIDASE_4"/>
    <property type="match status" value="1"/>
</dbReference>
<evidence type="ECO:0000256" key="13">
    <source>
        <dbReference type="PIRSR" id="PIRSR600823-3"/>
    </source>
</evidence>
<keyword evidence="19" id="KW-1185">Reference proteome</keyword>
<reference evidence="18 19" key="1">
    <citation type="submission" date="2023-10" db="EMBL/GenBank/DDBJ databases">
        <title>Genome-Wide Identification Analysis in wild type Solanum Pinnatisectum Reveals Some Genes Defensing Phytophthora Infestans.</title>
        <authorList>
            <person name="Sun C."/>
        </authorList>
    </citation>
    <scope>NUCLEOTIDE SEQUENCE [LARGE SCALE GENOMIC DNA]</scope>
    <source>
        <strain evidence="18">LQN</strain>
        <tissue evidence="18">Leaf</tissue>
    </source>
</reference>
<evidence type="ECO:0000256" key="16">
    <source>
        <dbReference type="RuleBase" id="RU362060"/>
    </source>
</evidence>
<feature type="binding site" evidence="13">
    <location>
        <position position="86"/>
    </location>
    <ligand>
        <name>Ca(2+)</name>
        <dbReference type="ChEBI" id="CHEBI:29108"/>
        <label>1</label>
    </ligand>
</feature>
<evidence type="ECO:0000259" key="17">
    <source>
        <dbReference type="PROSITE" id="PS50873"/>
    </source>
</evidence>
<dbReference type="EMBL" id="JAWPEI010000005">
    <property type="protein sequence ID" value="KAK4727426.1"/>
    <property type="molecule type" value="Genomic_DNA"/>
</dbReference>
<dbReference type="CDD" id="cd00693">
    <property type="entry name" value="secretory_peroxidase"/>
    <property type="match status" value="1"/>
</dbReference>
<keyword evidence="16" id="KW-0376">Hydrogen peroxide</keyword>
<evidence type="ECO:0000256" key="11">
    <source>
        <dbReference type="PIRSR" id="PIRSR600823-1"/>
    </source>
</evidence>
<keyword evidence="9 15" id="KW-1015">Disulfide bond</keyword>
<dbReference type="Pfam" id="PF00141">
    <property type="entry name" value="peroxidase"/>
    <property type="match status" value="2"/>
</dbReference>
<keyword evidence="4 16" id="KW-0349">Heme</keyword>
<keyword evidence="7 16" id="KW-0560">Oxidoreductase</keyword>
<sequence>MATLKFLSFLILQLFLIANNCEGVEVGFYKKTCPNVEAIVKETTKHYISIAPTLAAPLLRMHFHDCFVRGCDGSVLLNSTKGNKAEKDAIPNQSLRGFQVIDAAKSALEKECPGIVSCSDILALAARDAVSLSDQNKMSYFFVIHINGPTWAVPLGRRDGRVSILSEASKNLPTPFDNFTTLKTTFGCIGTKCQRPCCSISRLYNFTGKGDMDPNMDQNYINHLKIKCMPGDVTTIVEMDPASFKSFDIDYYTMVSKRRGLFTSDVTLLTNTQTKHYVLSQLNPHGSTFFKDFGESMVKMGQIGVLTGNAGEIRKHCAFRN</sequence>
<evidence type="ECO:0000256" key="7">
    <source>
        <dbReference type="ARBA" id="ARBA00023002"/>
    </source>
</evidence>
<evidence type="ECO:0000256" key="10">
    <source>
        <dbReference type="ARBA" id="ARBA00023180"/>
    </source>
</evidence>
<evidence type="ECO:0000313" key="19">
    <source>
        <dbReference type="Proteomes" id="UP001311915"/>
    </source>
</evidence>
<dbReference type="PRINTS" id="PR00458">
    <property type="entry name" value="PEROXIDASE"/>
</dbReference>
<dbReference type="EC" id="1.11.1.7" evidence="2 16"/>
<dbReference type="PANTHER" id="PTHR31235">
    <property type="entry name" value="PEROXIDASE 25-RELATED"/>
    <property type="match status" value="1"/>
</dbReference>
<dbReference type="GO" id="GO:0020037">
    <property type="term" value="F:heme binding"/>
    <property type="evidence" value="ECO:0007669"/>
    <property type="project" value="UniProtKB-UniRule"/>
</dbReference>